<organism evidence="2 3">
    <name type="scientific">Microbulbifer spongiae</name>
    <dbReference type="NCBI Taxonomy" id="2944933"/>
    <lineage>
        <taxon>Bacteria</taxon>
        <taxon>Pseudomonadati</taxon>
        <taxon>Pseudomonadota</taxon>
        <taxon>Gammaproteobacteria</taxon>
        <taxon>Cellvibrionales</taxon>
        <taxon>Microbulbiferaceae</taxon>
        <taxon>Microbulbifer</taxon>
    </lineage>
</organism>
<dbReference type="RefSeq" id="WP_301413973.1">
    <property type="nucleotide sequence ID" value="NZ_CP098023.1"/>
</dbReference>
<protein>
    <submittedName>
        <fullName evidence="2">Uncharacterized protein</fullName>
    </submittedName>
</protein>
<gene>
    <name evidence="2" type="ORF">M8T91_10070</name>
</gene>
<accession>A0ABY9E9V5</accession>
<keyword evidence="1" id="KW-0732">Signal</keyword>
<name>A0ABY9E9V5_9GAMM</name>
<feature type="chain" id="PRO_5046173423" evidence="1">
    <location>
        <begin position="28"/>
        <end position="190"/>
    </location>
</feature>
<evidence type="ECO:0000313" key="2">
    <source>
        <dbReference type="EMBL" id="WKD48284.1"/>
    </source>
</evidence>
<evidence type="ECO:0000313" key="3">
    <source>
        <dbReference type="Proteomes" id="UP001321520"/>
    </source>
</evidence>
<reference evidence="2 3" key="1">
    <citation type="submission" date="2022-05" db="EMBL/GenBank/DDBJ databases">
        <title>Microbulbifer sp. nov., isolated from sponge.</title>
        <authorList>
            <person name="Gao L."/>
        </authorList>
    </citation>
    <scope>NUCLEOTIDE SEQUENCE [LARGE SCALE GENOMIC DNA]</scope>
    <source>
        <strain evidence="2 3">MI-G</strain>
    </source>
</reference>
<keyword evidence="3" id="KW-1185">Reference proteome</keyword>
<proteinExistence type="predicted"/>
<sequence length="190" mass="20708">MSRRRSVNTTLCLVSILPALFATLALAWQDEGEAAFSQTVTHLEAQFAGAAVVAQVEVIDIHRDVDSALSAPGVTAISGYVYSAAPSRVWKGAVAEQITFRLGLEYCDRKLEIGERYLIFAGRDNYGRLQLLSCEAAVAESDAETLLAILSDLTARDQPSSQRAKFWRNCPGGCWVHRRPLTPGQLGHTT</sequence>
<evidence type="ECO:0000256" key="1">
    <source>
        <dbReference type="SAM" id="SignalP"/>
    </source>
</evidence>
<dbReference type="InterPro" id="IPR008993">
    <property type="entry name" value="TIMP-like_OB-fold"/>
</dbReference>
<dbReference type="SUPFAM" id="SSF50242">
    <property type="entry name" value="TIMP-like"/>
    <property type="match status" value="1"/>
</dbReference>
<dbReference type="EMBL" id="CP098023">
    <property type="protein sequence ID" value="WKD48284.1"/>
    <property type="molecule type" value="Genomic_DNA"/>
</dbReference>
<feature type="signal peptide" evidence="1">
    <location>
        <begin position="1"/>
        <end position="27"/>
    </location>
</feature>
<dbReference type="Proteomes" id="UP001321520">
    <property type="component" value="Chromosome"/>
</dbReference>